<keyword evidence="6" id="KW-0456">Lyase</keyword>
<name>A0A1M4TQ06_9FIRM</name>
<evidence type="ECO:0000256" key="3">
    <source>
        <dbReference type="ARBA" id="ARBA00022898"/>
    </source>
</evidence>
<evidence type="ECO:0000313" key="7">
    <source>
        <dbReference type="Proteomes" id="UP000184251"/>
    </source>
</evidence>
<dbReference type="Proteomes" id="UP000184251">
    <property type="component" value="Unassembled WGS sequence"/>
</dbReference>
<dbReference type="GO" id="GO:0016829">
    <property type="term" value="F:lyase activity"/>
    <property type="evidence" value="ECO:0007669"/>
    <property type="project" value="UniProtKB-KW"/>
</dbReference>
<dbReference type="PROSITE" id="PS00770">
    <property type="entry name" value="AA_TRANSFER_CLASS_4"/>
    <property type="match status" value="1"/>
</dbReference>
<evidence type="ECO:0000256" key="4">
    <source>
        <dbReference type="RuleBase" id="RU004106"/>
    </source>
</evidence>
<gene>
    <name evidence="6" type="ORF">SAMN02746064_00571</name>
</gene>
<dbReference type="RefSeq" id="WP_073269560.1">
    <property type="nucleotide sequence ID" value="NZ_FQTU01000002.1"/>
</dbReference>
<sequence length="273" mass="30689">MEWVSINGNLLQIDEAKIPVVSPGVMYGWGVFETLKYTEKELEMFSAHMDRLREGAGVIGLEINPSDAEIEGYCKKLMDLYDEASGVIKISAVKDVNETCVAISRRKFTYSADKYVKGFSLAVSDVARNHTSNLVRVKSDNYLENMIELEKAKRSGFDEALFFNTEGYLAEGSFTNVFCFKGQTLFTPDDNCGILSGIMRKVVIDIASEAGLKIEKGKMTKEEFHDIQEIFLTNSLVGIMPVCRVGDDLIDFFGQGTRMLYEKLKNTDLTNRR</sequence>
<dbReference type="InterPro" id="IPR018300">
    <property type="entry name" value="Aminotrans_IV_CS"/>
</dbReference>
<comment type="similarity">
    <text evidence="2 4">Belongs to the class-IV pyridoxal-phosphate-dependent aminotransferase family.</text>
</comment>
<dbReference type="EMBL" id="FQTU01000002">
    <property type="protein sequence ID" value="SHE46476.1"/>
    <property type="molecule type" value="Genomic_DNA"/>
</dbReference>
<dbReference type="SUPFAM" id="SSF56752">
    <property type="entry name" value="D-aminoacid aminotransferase-like PLP-dependent enzymes"/>
    <property type="match status" value="1"/>
</dbReference>
<dbReference type="PANTHER" id="PTHR42743:SF11">
    <property type="entry name" value="AMINODEOXYCHORISMATE LYASE"/>
    <property type="match status" value="1"/>
</dbReference>
<dbReference type="GO" id="GO:0008652">
    <property type="term" value="P:amino acid biosynthetic process"/>
    <property type="evidence" value="ECO:0007669"/>
    <property type="project" value="UniProtKB-ARBA"/>
</dbReference>
<dbReference type="InterPro" id="IPR043131">
    <property type="entry name" value="BCAT-like_N"/>
</dbReference>
<dbReference type="InterPro" id="IPR001544">
    <property type="entry name" value="Aminotrans_IV"/>
</dbReference>
<proteinExistence type="inferred from homology"/>
<dbReference type="Pfam" id="PF01063">
    <property type="entry name" value="Aminotran_4"/>
    <property type="match status" value="1"/>
</dbReference>
<evidence type="ECO:0000256" key="5">
    <source>
        <dbReference type="RuleBase" id="RU004516"/>
    </source>
</evidence>
<evidence type="ECO:0000256" key="2">
    <source>
        <dbReference type="ARBA" id="ARBA00009320"/>
    </source>
</evidence>
<dbReference type="GO" id="GO:0046394">
    <property type="term" value="P:carboxylic acid biosynthetic process"/>
    <property type="evidence" value="ECO:0007669"/>
    <property type="project" value="UniProtKB-ARBA"/>
</dbReference>
<protein>
    <submittedName>
        <fullName evidence="6">4-amino-4-deoxychorismate lyase</fullName>
    </submittedName>
</protein>
<dbReference type="GO" id="GO:0005829">
    <property type="term" value="C:cytosol"/>
    <property type="evidence" value="ECO:0007669"/>
    <property type="project" value="TreeGrafter"/>
</dbReference>
<dbReference type="OrthoDB" id="9805628at2"/>
<dbReference type="Gene3D" id="3.30.470.10">
    <property type="match status" value="1"/>
</dbReference>
<dbReference type="InterPro" id="IPR050571">
    <property type="entry name" value="Class-IV_PLP-Dep_Aminotrnsfr"/>
</dbReference>
<evidence type="ECO:0000256" key="1">
    <source>
        <dbReference type="ARBA" id="ARBA00001933"/>
    </source>
</evidence>
<dbReference type="InterPro" id="IPR043132">
    <property type="entry name" value="BCAT-like_C"/>
</dbReference>
<reference evidence="6 7" key="1">
    <citation type="submission" date="2016-11" db="EMBL/GenBank/DDBJ databases">
        <authorList>
            <person name="Jaros S."/>
            <person name="Januszkiewicz K."/>
            <person name="Wedrychowicz H."/>
        </authorList>
    </citation>
    <scope>NUCLEOTIDE SEQUENCE [LARGE SCALE GENOMIC DNA]</scope>
    <source>
        <strain evidence="6 7">DSM 14828</strain>
    </source>
</reference>
<keyword evidence="3 5" id="KW-0663">Pyridoxal phosphate</keyword>
<accession>A0A1M4TQ06</accession>
<dbReference type="InterPro" id="IPR036038">
    <property type="entry name" value="Aminotransferase-like"/>
</dbReference>
<comment type="cofactor">
    <cofactor evidence="1 5">
        <name>pyridoxal 5'-phosphate</name>
        <dbReference type="ChEBI" id="CHEBI:597326"/>
    </cofactor>
</comment>
<dbReference type="CDD" id="cd00449">
    <property type="entry name" value="PLPDE_IV"/>
    <property type="match status" value="1"/>
</dbReference>
<dbReference type="FunFam" id="3.20.10.10:FF:000002">
    <property type="entry name" value="D-alanine aminotransferase"/>
    <property type="match status" value="1"/>
</dbReference>
<keyword evidence="7" id="KW-1185">Reference proteome</keyword>
<dbReference type="Gene3D" id="3.20.10.10">
    <property type="entry name" value="D-amino Acid Aminotransferase, subunit A, domain 2"/>
    <property type="match status" value="1"/>
</dbReference>
<evidence type="ECO:0000313" key="6">
    <source>
        <dbReference type="EMBL" id="SHE46476.1"/>
    </source>
</evidence>
<organism evidence="6 7">
    <name type="scientific">Alkalibacter saccharofermentans DSM 14828</name>
    <dbReference type="NCBI Taxonomy" id="1120975"/>
    <lineage>
        <taxon>Bacteria</taxon>
        <taxon>Bacillati</taxon>
        <taxon>Bacillota</taxon>
        <taxon>Clostridia</taxon>
        <taxon>Eubacteriales</taxon>
        <taxon>Eubacteriaceae</taxon>
        <taxon>Alkalibacter</taxon>
    </lineage>
</organism>
<dbReference type="STRING" id="1120975.SAMN02746064_00571"/>
<dbReference type="AlphaFoldDB" id="A0A1M4TQ06"/>
<dbReference type="PANTHER" id="PTHR42743">
    <property type="entry name" value="AMINO-ACID AMINOTRANSFERASE"/>
    <property type="match status" value="1"/>
</dbReference>